<keyword evidence="6" id="KW-0201">Cytochrome c-type biogenesis</keyword>
<dbReference type="PRINTS" id="PR01410">
    <property type="entry name" value="CCBIOGENESIS"/>
</dbReference>
<feature type="transmembrane region" description="Helical" evidence="10">
    <location>
        <begin position="248"/>
        <end position="265"/>
    </location>
</feature>
<feature type="transmembrane region" description="Helical" evidence="10">
    <location>
        <begin position="6"/>
        <end position="29"/>
    </location>
</feature>
<dbReference type="NCBIfam" id="NF007691">
    <property type="entry name" value="PRK10369.1"/>
    <property type="match status" value="1"/>
</dbReference>
<feature type="domain" description="Cytochrome c assembly protein" evidence="11">
    <location>
        <begin position="88"/>
        <end position="294"/>
    </location>
</feature>
<keyword evidence="3" id="KW-1003">Cell membrane</keyword>
<dbReference type="PANTHER" id="PTHR43653:SF1">
    <property type="entry name" value="CYTOCHROME C-TYPE BIOGENESIS PROTEIN CCMF"/>
    <property type="match status" value="1"/>
</dbReference>
<evidence type="ECO:0000256" key="1">
    <source>
        <dbReference type="ARBA" id="ARBA00004429"/>
    </source>
</evidence>
<dbReference type="GO" id="GO:0016829">
    <property type="term" value="F:lyase activity"/>
    <property type="evidence" value="ECO:0007669"/>
    <property type="project" value="UniProtKB-KW"/>
</dbReference>
<feature type="transmembrane region" description="Helical" evidence="10">
    <location>
        <begin position="176"/>
        <end position="196"/>
    </location>
</feature>
<feature type="transmembrane region" description="Helical" evidence="10">
    <location>
        <begin position="312"/>
        <end position="330"/>
    </location>
</feature>
<feature type="transmembrane region" description="Helical" evidence="10">
    <location>
        <begin position="95"/>
        <end position="112"/>
    </location>
</feature>
<evidence type="ECO:0000256" key="6">
    <source>
        <dbReference type="ARBA" id="ARBA00022748"/>
    </source>
</evidence>
<feature type="transmembrane region" description="Helical" evidence="10">
    <location>
        <begin position="476"/>
        <end position="496"/>
    </location>
</feature>
<feature type="transmembrane region" description="Helical" evidence="10">
    <location>
        <begin position="446"/>
        <end position="464"/>
    </location>
</feature>
<reference evidence="13 14" key="1">
    <citation type="submission" date="2022-05" db="EMBL/GenBank/DDBJ databases">
        <authorList>
            <person name="Jo J.-H."/>
            <person name="Im W.-T."/>
        </authorList>
    </citation>
    <scope>NUCLEOTIDE SEQUENCE [LARGE SCALE GENOMIC DNA]</scope>
    <source>
        <strain evidence="13 14">NSE70-1</strain>
    </source>
</reference>
<feature type="transmembrane region" description="Helical" evidence="10">
    <location>
        <begin position="419"/>
        <end position="440"/>
    </location>
</feature>
<proteinExistence type="inferred from homology"/>
<comment type="similarity">
    <text evidence="2">Belongs to the CcmF/CycK/Ccl1/NrfE/CcsA family.</text>
</comment>
<keyword evidence="13" id="KW-0456">Lyase</keyword>
<evidence type="ECO:0000256" key="4">
    <source>
        <dbReference type="ARBA" id="ARBA00022519"/>
    </source>
</evidence>
<feature type="transmembrane region" description="Helical" evidence="10">
    <location>
        <begin position="602"/>
        <end position="622"/>
    </location>
</feature>
<evidence type="ECO:0000256" key="2">
    <source>
        <dbReference type="ARBA" id="ARBA00009186"/>
    </source>
</evidence>
<dbReference type="PANTHER" id="PTHR43653">
    <property type="entry name" value="CYTOCHROME C ASSEMBLY PROTEIN-RELATED"/>
    <property type="match status" value="1"/>
</dbReference>
<keyword evidence="5 10" id="KW-0812">Transmembrane</keyword>
<evidence type="ECO:0000259" key="12">
    <source>
        <dbReference type="Pfam" id="PF16327"/>
    </source>
</evidence>
<dbReference type="Pfam" id="PF01578">
    <property type="entry name" value="Cytochrom_C_asm"/>
    <property type="match status" value="1"/>
</dbReference>
<evidence type="ECO:0000313" key="13">
    <source>
        <dbReference type="EMBL" id="MCL6697430.1"/>
    </source>
</evidence>
<dbReference type="RefSeq" id="WP_249902800.1">
    <property type="nucleotide sequence ID" value="NZ_JAMGBA010000001.1"/>
</dbReference>
<comment type="function">
    <text evidence="9">Required for the biogenesis of c-type cytochromes. Possible subunit of a heme lyase.</text>
</comment>
<comment type="subcellular location">
    <subcellularLocation>
        <location evidence="1">Cell inner membrane</location>
        <topology evidence="1">Multi-pass membrane protein</topology>
    </subcellularLocation>
</comment>
<dbReference type="Pfam" id="PF16327">
    <property type="entry name" value="CcmF_C"/>
    <property type="match status" value="1"/>
</dbReference>
<dbReference type="EMBL" id="JAMGBA010000001">
    <property type="protein sequence ID" value="MCL6697430.1"/>
    <property type="molecule type" value="Genomic_DNA"/>
</dbReference>
<evidence type="ECO:0000313" key="14">
    <source>
        <dbReference type="Proteomes" id="UP001203410"/>
    </source>
</evidence>
<comment type="caution">
    <text evidence="13">The sequence shown here is derived from an EMBL/GenBank/DDBJ whole genome shotgun (WGS) entry which is preliminary data.</text>
</comment>
<feature type="transmembrane region" description="Helical" evidence="10">
    <location>
        <begin position="272"/>
        <end position="292"/>
    </location>
</feature>
<dbReference type="InterPro" id="IPR032523">
    <property type="entry name" value="CcmF_C"/>
</dbReference>
<feature type="transmembrane region" description="Helical" evidence="10">
    <location>
        <begin position="351"/>
        <end position="373"/>
    </location>
</feature>
<evidence type="ECO:0000256" key="3">
    <source>
        <dbReference type="ARBA" id="ARBA00022475"/>
    </source>
</evidence>
<keyword evidence="4" id="KW-0997">Cell inner membrane</keyword>
<evidence type="ECO:0000256" key="5">
    <source>
        <dbReference type="ARBA" id="ARBA00022692"/>
    </source>
</evidence>
<sequence length="640" mass="68210">MIAEAGLAALWLAAALSALQLALAFGLGGEQGRSLPTIRSVALAQGLLTLLAFGALIAVFLNSDMSVLLVAENSHSEKPWLYKFAGAWGNHEGSMLLWVAVLALSGAVVALFEHRLDERTLGATLGAQAALALGFFAFLLFASNPFERLDPAPLDGRGLNPLLQDPGLAFHPPTLYLGYVGLSVAFSLAVGGLVRGNFGPAIARAMRPWVLAAWVLLTLGITAGSYWAYYELGWGGWWFWDPVENASLMPWLAATALLHSVNVLAARGGLRAWTMMLALIAFSMSMVGTFLVRSGILTSVHSFAVDPTRGTFILALLAIYIGGALTLFAFRIAHVKEGSPFEVVSREGGLVANNLILSVILGVVFVGTLYPLLAEALSGEKLSVGPPYFDSVASPMALVLAVLMMIAPQLKWRRDAAPILPRVAPGLLVAVAVLIASVILAPNIGMLPRFGLAIGAGLLPASLLPLFGRSLKRTPLAIWGMAIAHLGVAVAILGMASDSAFTEERLAAARPGETISIGPWLVEFRNVMPVAGPNWTALEAELRASKGSGALVLNPQSRFFPSPPTTTNEAAIDTSWNGQLYAVLGERDEQGRWQLRLWWKPFVTLIWLGGILIALGGALALVGRMVRERRQRIRGEEAFL</sequence>
<protein>
    <submittedName>
        <fullName evidence="13">Heme lyase CcmF/NrfE family subunit</fullName>
    </submittedName>
</protein>
<organism evidence="13 14">
    <name type="scientific">Sphingomonas caseinilyticus</name>
    <dbReference type="NCBI Taxonomy" id="2908205"/>
    <lineage>
        <taxon>Bacteria</taxon>
        <taxon>Pseudomonadati</taxon>
        <taxon>Pseudomonadota</taxon>
        <taxon>Alphaproteobacteria</taxon>
        <taxon>Sphingomonadales</taxon>
        <taxon>Sphingomonadaceae</taxon>
        <taxon>Sphingomonas</taxon>
    </lineage>
</organism>
<feature type="domain" description="Cytochrome c-type biogenesis protein CcmF C-terminal" evidence="12">
    <location>
        <begin position="314"/>
        <end position="624"/>
    </location>
</feature>
<evidence type="ECO:0000256" key="7">
    <source>
        <dbReference type="ARBA" id="ARBA00022989"/>
    </source>
</evidence>
<dbReference type="InterPro" id="IPR003568">
    <property type="entry name" value="Cyt_c_biogenesis_CcmF"/>
</dbReference>
<feature type="transmembrane region" description="Helical" evidence="10">
    <location>
        <begin position="124"/>
        <end position="143"/>
    </location>
</feature>
<evidence type="ECO:0000259" key="11">
    <source>
        <dbReference type="Pfam" id="PF01578"/>
    </source>
</evidence>
<keyword evidence="7 10" id="KW-1133">Transmembrane helix</keyword>
<dbReference type="NCBIfam" id="TIGR00353">
    <property type="entry name" value="nrfE"/>
    <property type="match status" value="1"/>
</dbReference>
<feature type="transmembrane region" description="Helical" evidence="10">
    <location>
        <begin position="388"/>
        <end position="407"/>
    </location>
</feature>
<dbReference type="InterPro" id="IPR002541">
    <property type="entry name" value="Cyt_c_assembly"/>
</dbReference>
<dbReference type="PRINTS" id="PR01411">
    <property type="entry name" value="CCMFBIOGNSIS"/>
</dbReference>
<keyword evidence="14" id="KW-1185">Reference proteome</keyword>
<evidence type="ECO:0000256" key="9">
    <source>
        <dbReference type="ARBA" id="ARBA00037230"/>
    </source>
</evidence>
<feature type="transmembrane region" description="Helical" evidence="10">
    <location>
        <begin position="41"/>
        <end position="61"/>
    </location>
</feature>
<dbReference type="Proteomes" id="UP001203410">
    <property type="component" value="Unassembled WGS sequence"/>
</dbReference>
<accession>A0ABT0RQY6</accession>
<name>A0ABT0RQY6_9SPHN</name>
<feature type="transmembrane region" description="Helical" evidence="10">
    <location>
        <begin position="208"/>
        <end position="228"/>
    </location>
</feature>
<gene>
    <name evidence="13" type="ORF">LZ496_01330</name>
</gene>
<dbReference type="InterPro" id="IPR003567">
    <property type="entry name" value="Cyt_c_biogenesis"/>
</dbReference>
<evidence type="ECO:0000256" key="10">
    <source>
        <dbReference type="SAM" id="Phobius"/>
    </source>
</evidence>
<evidence type="ECO:0000256" key="8">
    <source>
        <dbReference type="ARBA" id="ARBA00023136"/>
    </source>
</evidence>
<keyword evidence="8 10" id="KW-0472">Membrane</keyword>